<dbReference type="GO" id="GO:0005886">
    <property type="term" value="C:plasma membrane"/>
    <property type="evidence" value="ECO:0007669"/>
    <property type="project" value="UniProtKB-SubCell"/>
</dbReference>
<evidence type="ECO:0000313" key="9">
    <source>
        <dbReference type="Proteomes" id="UP000294847"/>
    </source>
</evidence>
<feature type="compositionally biased region" description="Low complexity" evidence="6">
    <location>
        <begin position="66"/>
        <end position="91"/>
    </location>
</feature>
<feature type="region of interest" description="Disordered" evidence="6">
    <location>
        <begin position="66"/>
        <end position="95"/>
    </location>
</feature>
<sequence>MASPLTRTLARLRSPTYPNTGSVARDHLASERTFLAWIRTGLGFVALGIAIERFSQLDLSELLHPQSSPTTTATATATAASSSQNQRAQSQQDRDQTRALVGPLLGLGSGSIVYGAARYFSNLVMLERGLFRPAYYGVAVLAAGVAGLSGGLYGNVVRIGRRNREEAE</sequence>
<dbReference type="InterPro" id="IPR003807">
    <property type="entry name" value="DUF202"/>
</dbReference>
<dbReference type="Proteomes" id="UP000294847">
    <property type="component" value="Chromosome 2"/>
</dbReference>
<name>A0A4P7N4L5_PYROR</name>
<keyword evidence="2" id="KW-1003">Cell membrane</keyword>
<comment type="subcellular location">
    <subcellularLocation>
        <location evidence="1">Cell membrane</location>
        <topology evidence="1">Multi-pass membrane protein</topology>
    </subcellularLocation>
</comment>
<dbReference type="OMA" id="FLSWTRM"/>
<keyword evidence="5 7" id="KW-0472">Membrane</keyword>
<dbReference type="InterPro" id="IPR052053">
    <property type="entry name" value="IM_YidH-like"/>
</dbReference>
<dbReference type="Pfam" id="PF02656">
    <property type="entry name" value="DUF202"/>
    <property type="match status" value="1"/>
</dbReference>
<keyword evidence="4 7" id="KW-1133">Transmembrane helix</keyword>
<evidence type="ECO:0000256" key="6">
    <source>
        <dbReference type="SAM" id="MobiDB-lite"/>
    </source>
</evidence>
<keyword evidence="3 7" id="KW-0812">Transmembrane</keyword>
<dbReference type="PANTHER" id="PTHR34187:SF2">
    <property type="entry name" value="DUF202 DOMAIN-CONTAINING PROTEIN"/>
    <property type="match status" value="1"/>
</dbReference>
<dbReference type="AlphaFoldDB" id="A0A4P7N4L5"/>
<protein>
    <submittedName>
        <fullName evidence="8">Uncharacterized protein</fullName>
    </submittedName>
</protein>
<evidence type="ECO:0000256" key="3">
    <source>
        <dbReference type="ARBA" id="ARBA00022692"/>
    </source>
</evidence>
<evidence type="ECO:0000256" key="1">
    <source>
        <dbReference type="ARBA" id="ARBA00004651"/>
    </source>
</evidence>
<evidence type="ECO:0000256" key="5">
    <source>
        <dbReference type="ARBA" id="ARBA00023136"/>
    </source>
</evidence>
<feature type="transmembrane region" description="Helical" evidence="7">
    <location>
        <begin position="99"/>
        <end position="121"/>
    </location>
</feature>
<evidence type="ECO:0000256" key="2">
    <source>
        <dbReference type="ARBA" id="ARBA00022475"/>
    </source>
</evidence>
<evidence type="ECO:0000313" key="8">
    <source>
        <dbReference type="EMBL" id="QBZ56001.1"/>
    </source>
</evidence>
<dbReference type="EMBL" id="CP034205">
    <property type="protein sequence ID" value="QBZ56001.1"/>
    <property type="molecule type" value="Genomic_DNA"/>
</dbReference>
<dbReference type="VEuPathDB" id="FungiDB:M_BR32_EuGene_00007931"/>
<feature type="transmembrane region" description="Helical" evidence="7">
    <location>
        <begin position="133"/>
        <end position="154"/>
    </location>
</feature>
<reference evidence="8 9" key="1">
    <citation type="journal article" date="2019" name="Mol. Biol. Evol.">
        <title>Blast fungal genomes show frequent chromosomal changes, gene gains and losses, and effector gene turnover.</title>
        <authorList>
            <person name="Gomez Luciano L.B."/>
            <person name="Jason Tsai I."/>
            <person name="Chuma I."/>
            <person name="Tosa Y."/>
            <person name="Chen Y.H."/>
            <person name="Li J.Y."/>
            <person name="Li M.Y."/>
            <person name="Jade Lu M.Y."/>
            <person name="Nakayashiki H."/>
            <person name="Li W.H."/>
        </authorList>
    </citation>
    <scope>NUCLEOTIDE SEQUENCE [LARGE SCALE GENOMIC DNA]</scope>
    <source>
        <strain evidence="8">MZ5-1-6</strain>
    </source>
</reference>
<gene>
    <name evidence="8" type="ORF">PoMZ_00907</name>
</gene>
<dbReference type="PANTHER" id="PTHR34187">
    <property type="entry name" value="FGR18P"/>
    <property type="match status" value="1"/>
</dbReference>
<evidence type="ECO:0000256" key="4">
    <source>
        <dbReference type="ARBA" id="ARBA00022989"/>
    </source>
</evidence>
<evidence type="ECO:0000256" key="7">
    <source>
        <dbReference type="SAM" id="Phobius"/>
    </source>
</evidence>
<proteinExistence type="predicted"/>
<accession>A0A4P7N4L5</accession>
<organism evidence="8 9">
    <name type="scientific">Pyricularia oryzae</name>
    <name type="common">Rice blast fungus</name>
    <name type="synonym">Magnaporthe oryzae</name>
    <dbReference type="NCBI Taxonomy" id="318829"/>
    <lineage>
        <taxon>Eukaryota</taxon>
        <taxon>Fungi</taxon>
        <taxon>Dikarya</taxon>
        <taxon>Ascomycota</taxon>
        <taxon>Pezizomycotina</taxon>
        <taxon>Sordariomycetes</taxon>
        <taxon>Sordariomycetidae</taxon>
        <taxon>Magnaporthales</taxon>
        <taxon>Pyriculariaceae</taxon>
        <taxon>Pyricularia</taxon>
    </lineage>
</organism>